<keyword evidence="18 22" id="KW-0472">Membrane</keyword>
<dbReference type="SUPFAM" id="SSF55874">
    <property type="entry name" value="ATPase domain of HSP90 chaperone/DNA topoisomerase II/histidine kinase"/>
    <property type="match status" value="1"/>
</dbReference>
<name>A0ABD1ZM72_9MARC</name>
<evidence type="ECO:0000256" key="4">
    <source>
        <dbReference type="ARBA" id="ARBA00009842"/>
    </source>
</evidence>
<evidence type="ECO:0000256" key="12">
    <source>
        <dbReference type="ARBA" id="ARBA00022777"/>
    </source>
</evidence>
<dbReference type="SMART" id="SM00388">
    <property type="entry name" value="HisKA"/>
    <property type="match status" value="1"/>
</dbReference>
<dbReference type="FunFam" id="1.10.287.130:FF:000004">
    <property type="entry name" value="Ethylene receptor 1"/>
    <property type="match status" value="1"/>
</dbReference>
<dbReference type="EMBL" id="JBHFFA010000001">
    <property type="protein sequence ID" value="KAL2652473.1"/>
    <property type="molecule type" value="Genomic_DNA"/>
</dbReference>
<dbReference type="PANTHER" id="PTHR24423:SF633">
    <property type="entry name" value="ETHYLENE RECEPTOR 2"/>
    <property type="match status" value="1"/>
</dbReference>
<dbReference type="InterPro" id="IPR003661">
    <property type="entry name" value="HisK_dim/P_dom"/>
</dbReference>
<evidence type="ECO:0000256" key="9">
    <source>
        <dbReference type="ARBA" id="ARBA00022723"/>
    </source>
</evidence>
<dbReference type="GO" id="GO:0046872">
    <property type="term" value="F:metal ion binding"/>
    <property type="evidence" value="ECO:0007669"/>
    <property type="project" value="UniProtKB-KW"/>
</dbReference>
<dbReference type="InterPro" id="IPR011006">
    <property type="entry name" value="CheY-like_superfamily"/>
</dbReference>
<dbReference type="PRINTS" id="PR00344">
    <property type="entry name" value="BCTRLSENSOR"/>
</dbReference>
<evidence type="ECO:0000256" key="13">
    <source>
        <dbReference type="ARBA" id="ARBA00022824"/>
    </source>
</evidence>
<comment type="similarity">
    <text evidence="4">Belongs to the ethylene receptor family.</text>
</comment>
<dbReference type="GO" id="GO:0005789">
    <property type="term" value="C:endoplasmic reticulum membrane"/>
    <property type="evidence" value="ECO:0007669"/>
    <property type="project" value="UniProtKB-SubCell"/>
</dbReference>
<keyword evidence="14" id="KW-0067">ATP-binding</keyword>
<dbReference type="SUPFAM" id="SSF47384">
    <property type="entry name" value="Homodimeric domain of signal transducing histidine kinase"/>
    <property type="match status" value="1"/>
</dbReference>
<dbReference type="PANTHER" id="PTHR24423">
    <property type="entry name" value="TWO-COMPONENT SENSOR HISTIDINE KINASE"/>
    <property type="match status" value="1"/>
</dbReference>
<feature type="domain" description="Histidine kinase" evidence="23">
    <location>
        <begin position="495"/>
        <end position="732"/>
    </location>
</feature>
<dbReference type="Pfam" id="PF01590">
    <property type="entry name" value="GAF"/>
    <property type="match status" value="1"/>
</dbReference>
<dbReference type="InterPro" id="IPR003594">
    <property type="entry name" value="HATPase_dom"/>
</dbReference>
<evidence type="ECO:0000256" key="11">
    <source>
        <dbReference type="ARBA" id="ARBA00022745"/>
    </source>
</evidence>
<evidence type="ECO:0000256" key="14">
    <source>
        <dbReference type="ARBA" id="ARBA00022840"/>
    </source>
</evidence>
<dbReference type="Gene3D" id="3.30.565.10">
    <property type="entry name" value="Histidine kinase-like ATPase, C-terminal domain"/>
    <property type="match status" value="1"/>
</dbReference>
<evidence type="ECO:0000256" key="22">
    <source>
        <dbReference type="SAM" id="Phobius"/>
    </source>
</evidence>
<dbReference type="Pfam" id="PF02518">
    <property type="entry name" value="HATPase_c"/>
    <property type="match status" value="1"/>
</dbReference>
<feature type="coiled-coil region" evidence="21">
    <location>
        <begin position="458"/>
        <end position="488"/>
    </location>
</feature>
<dbReference type="CDD" id="cd00082">
    <property type="entry name" value="HisKA"/>
    <property type="match status" value="1"/>
</dbReference>
<evidence type="ECO:0000256" key="5">
    <source>
        <dbReference type="ARBA" id="ARBA00012438"/>
    </source>
</evidence>
<evidence type="ECO:0000256" key="6">
    <source>
        <dbReference type="ARBA" id="ARBA00022553"/>
    </source>
</evidence>
<evidence type="ECO:0000256" key="10">
    <source>
        <dbReference type="ARBA" id="ARBA00022741"/>
    </source>
</evidence>
<reference evidence="24 25" key="1">
    <citation type="submission" date="2024-09" db="EMBL/GenBank/DDBJ databases">
        <title>Chromosome-scale assembly of Riccia fluitans.</title>
        <authorList>
            <person name="Paukszto L."/>
            <person name="Sawicki J."/>
            <person name="Karawczyk K."/>
            <person name="Piernik-Szablinska J."/>
            <person name="Szczecinska M."/>
            <person name="Mazdziarz M."/>
        </authorList>
    </citation>
    <scope>NUCLEOTIDE SEQUENCE [LARGE SCALE GENOMIC DNA]</scope>
    <source>
        <strain evidence="24">Rf_01</strain>
        <tissue evidence="24">Aerial parts of the thallus</tissue>
    </source>
</reference>
<dbReference type="GO" id="GO:0004673">
    <property type="term" value="F:protein histidine kinase activity"/>
    <property type="evidence" value="ECO:0007669"/>
    <property type="project" value="UniProtKB-EC"/>
</dbReference>
<dbReference type="GO" id="GO:0005524">
    <property type="term" value="F:ATP binding"/>
    <property type="evidence" value="ECO:0007669"/>
    <property type="project" value="UniProtKB-KW"/>
</dbReference>
<keyword evidence="8 22" id="KW-0812">Transmembrane</keyword>
<feature type="transmembrane region" description="Helical" evidence="22">
    <location>
        <begin position="236"/>
        <end position="256"/>
    </location>
</feature>
<keyword evidence="12" id="KW-0418">Kinase</keyword>
<keyword evidence="21" id="KW-0175">Coiled coil</keyword>
<comment type="cofactor">
    <cofactor evidence="2">
        <name>Cu cation</name>
        <dbReference type="ChEBI" id="CHEBI:23378"/>
    </cofactor>
</comment>
<gene>
    <name evidence="24" type="ORF">R1flu_020601</name>
</gene>
<evidence type="ECO:0000256" key="20">
    <source>
        <dbReference type="ARBA" id="ARBA00023170"/>
    </source>
</evidence>
<dbReference type="InterPro" id="IPR003018">
    <property type="entry name" value="GAF"/>
</dbReference>
<keyword evidence="9" id="KW-0479">Metal-binding</keyword>
<dbReference type="Pfam" id="PF25487">
    <property type="entry name" value="ETR1_N"/>
    <property type="match status" value="1"/>
</dbReference>
<sequence length="874" mass="97299">MKKEEQLQQLEIHQSFTHQLLLAIRIDEARQGNKQRRDMDGRERARGFFLLAHSTGIWGEVSGLGAVYRTSHRESCAVSRLSRIVLLRPRFKVSQLSTGKSHSLVSQSRLIPALRLSKSYVRPTSYPLLGGRVGIVVAATVTSPPGTSGCTCEDEAWASPDEGMTRCQLASDFLIALAYFSIPLELVYFVSCSHIFPFRWVIIQFGAFIVLCGLTHFIAIWTYGPHSYVVVVAQTVLKILTAVVSCFTAITLVHIIPELLHVKVRELFLKHKAAELDREMDMIKTQEEVGRHVRMLTHEIRMSLDRHTIFNTTLIELAKTLSLENCTVWMPNADGNALELSHELERRLVQVPISIPAGDSSVQLIVQTRAAVIIPPTCALGRESSHRLLSGAMAAVRLPLLHISSFKGGTPETYHASYAILVLVLPSESGRQWRPHELEMVEVVADQVAVALSHAAVLEDSQRTRDKLVEQNKALQQARQEAETAIRARNDFLAVMNHEMRTPMHAIIALSSLLQEGGLTMEQRAMVDTVVKSSSLLSTLINDVLDFSRLEDGSLILELAPFDLPTVLREAGNLAKPMARGKGLEFFFEIADDVPTHVIGDEKRLLQTSLNVIGNAVKFTKSGFVSVMVSVEKGDGRMDPRQPGWRPAVSEGFVYLRVEVQDSGLGLRECDIPRLFHKFVQADSTTTRNYGGTGLGLAICKKFVQLMHGHIWIESEGLGKGSTVTFIIRLQLIPTPPVKRDRISRDEQQNRVDLKGLKVLVTDDNSVNRIVTRRLLDRLGCNTTVVESGHQCLATLSQPGSSFQSFASFYGRPLTVETLDSKEFPVKNMALCTILHKFSQVLYVQKIWKGDVNKSYEVRIAAFAVMNYSCSPIT</sequence>
<dbReference type="Pfam" id="PF00512">
    <property type="entry name" value="HisKA"/>
    <property type="match status" value="1"/>
</dbReference>
<evidence type="ECO:0000256" key="21">
    <source>
        <dbReference type="SAM" id="Coils"/>
    </source>
</evidence>
<dbReference type="SMART" id="SM00065">
    <property type="entry name" value="GAF"/>
    <property type="match status" value="1"/>
</dbReference>
<dbReference type="FunFam" id="3.30.565.10:FF:000030">
    <property type="entry name" value="Ethylene receptor 1"/>
    <property type="match status" value="1"/>
</dbReference>
<dbReference type="SUPFAM" id="SSF55781">
    <property type="entry name" value="GAF domain-like"/>
    <property type="match status" value="1"/>
</dbReference>
<dbReference type="EC" id="2.7.13.3" evidence="5"/>
<evidence type="ECO:0000313" key="25">
    <source>
        <dbReference type="Proteomes" id="UP001605036"/>
    </source>
</evidence>
<evidence type="ECO:0000259" key="23">
    <source>
        <dbReference type="PROSITE" id="PS50109"/>
    </source>
</evidence>
<evidence type="ECO:0000256" key="7">
    <source>
        <dbReference type="ARBA" id="ARBA00022679"/>
    </source>
</evidence>
<evidence type="ECO:0000256" key="8">
    <source>
        <dbReference type="ARBA" id="ARBA00022692"/>
    </source>
</evidence>
<keyword evidence="11" id="KW-0936">Ethylene signaling pathway</keyword>
<keyword evidence="19" id="KW-1015">Disulfide bond</keyword>
<comment type="subcellular location">
    <subcellularLocation>
        <location evidence="3">Endoplasmic reticulum membrane</location>
        <topology evidence="3">Multi-pass membrane protein</topology>
    </subcellularLocation>
</comment>
<dbReference type="Proteomes" id="UP001605036">
    <property type="component" value="Unassembled WGS sequence"/>
</dbReference>
<dbReference type="Gene3D" id="3.40.50.2300">
    <property type="match status" value="1"/>
</dbReference>
<dbReference type="SUPFAM" id="SSF52172">
    <property type="entry name" value="CheY-like"/>
    <property type="match status" value="1"/>
</dbReference>
<dbReference type="PROSITE" id="PS50109">
    <property type="entry name" value="HIS_KIN"/>
    <property type="match status" value="1"/>
</dbReference>
<keyword evidence="13" id="KW-0256">Endoplasmic reticulum</keyword>
<evidence type="ECO:0000256" key="17">
    <source>
        <dbReference type="ARBA" id="ARBA00023012"/>
    </source>
</evidence>
<feature type="transmembrane region" description="Helical" evidence="22">
    <location>
        <begin position="173"/>
        <end position="196"/>
    </location>
</feature>
<keyword evidence="25" id="KW-1185">Reference proteome</keyword>
<dbReference type="AlphaFoldDB" id="A0ABD1ZM72"/>
<protein>
    <recommendedName>
        <fullName evidence="5">histidine kinase</fullName>
        <ecNumber evidence="5">2.7.13.3</ecNumber>
    </recommendedName>
</protein>
<dbReference type="InterPro" id="IPR058544">
    <property type="entry name" value="ETR1_N"/>
</dbReference>
<dbReference type="InterPro" id="IPR029016">
    <property type="entry name" value="GAF-like_dom_sf"/>
</dbReference>
<dbReference type="Gene3D" id="1.10.287.130">
    <property type="match status" value="1"/>
</dbReference>
<evidence type="ECO:0000256" key="3">
    <source>
        <dbReference type="ARBA" id="ARBA00004477"/>
    </source>
</evidence>
<evidence type="ECO:0000313" key="24">
    <source>
        <dbReference type="EMBL" id="KAL2652473.1"/>
    </source>
</evidence>
<evidence type="ECO:0000256" key="15">
    <source>
        <dbReference type="ARBA" id="ARBA00022989"/>
    </source>
</evidence>
<evidence type="ECO:0000256" key="1">
    <source>
        <dbReference type="ARBA" id="ARBA00000085"/>
    </source>
</evidence>
<comment type="caution">
    <text evidence="24">The sequence shown here is derived from an EMBL/GenBank/DDBJ whole genome shotgun (WGS) entry which is preliminary data.</text>
</comment>
<dbReference type="GO" id="GO:0010105">
    <property type="term" value="P:negative regulation of ethylene-activated signaling pathway"/>
    <property type="evidence" value="ECO:0007669"/>
    <property type="project" value="UniProtKB-ARBA"/>
</dbReference>
<dbReference type="GO" id="GO:0009873">
    <property type="term" value="P:ethylene-activated signaling pathway"/>
    <property type="evidence" value="ECO:0007669"/>
    <property type="project" value="UniProtKB-KW"/>
</dbReference>
<comment type="catalytic activity">
    <reaction evidence="1">
        <text>ATP + protein L-histidine = ADP + protein N-phospho-L-histidine.</text>
        <dbReference type="EC" id="2.7.13.3"/>
    </reaction>
</comment>
<dbReference type="SMART" id="SM00387">
    <property type="entry name" value="HATPase_c"/>
    <property type="match status" value="1"/>
</dbReference>
<evidence type="ECO:0000256" key="2">
    <source>
        <dbReference type="ARBA" id="ARBA00001935"/>
    </source>
</evidence>
<dbReference type="CDD" id="cd16922">
    <property type="entry name" value="HATPase_EvgS-ArcB-TorS-like"/>
    <property type="match status" value="1"/>
</dbReference>
<evidence type="ECO:0000256" key="19">
    <source>
        <dbReference type="ARBA" id="ARBA00023157"/>
    </source>
</evidence>
<dbReference type="GO" id="GO:0051740">
    <property type="term" value="F:ethylene binding"/>
    <property type="evidence" value="ECO:0007669"/>
    <property type="project" value="UniProtKB-ARBA"/>
</dbReference>
<keyword evidence="16" id="KW-0186">Copper</keyword>
<keyword evidence="15 22" id="KW-1133">Transmembrane helix</keyword>
<organism evidence="24 25">
    <name type="scientific">Riccia fluitans</name>
    <dbReference type="NCBI Taxonomy" id="41844"/>
    <lineage>
        <taxon>Eukaryota</taxon>
        <taxon>Viridiplantae</taxon>
        <taxon>Streptophyta</taxon>
        <taxon>Embryophyta</taxon>
        <taxon>Marchantiophyta</taxon>
        <taxon>Marchantiopsida</taxon>
        <taxon>Marchantiidae</taxon>
        <taxon>Marchantiales</taxon>
        <taxon>Ricciaceae</taxon>
        <taxon>Riccia</taxon>
    </lineage>
</organism>
<keyword evidence="6" id="KW-0597">Phosphoprotein</keyword>
<dbReference type="InterPro" id="IPR004358">
    <property type="entry name" value="Sig_transdc_His_kin-like_C"/>
</dbReference>
<feature type="transmembrane region" description="Helical" evidence="22">
    <location>
        <begin position="202"/>
        <end position="224"/>
    </location>
</feature>
<accession>A0ABD1ZM72</accession>
<keyword evidence="7" id="KW-0808">Transferase</keyword>
<dbReference type="Gene3D" id="3.30.450.40">
    <property type="match status" value="1"/>
</dbReference>
<keyword evidence="20" id="KW-0675">Receptor</keyword>
<dbReference type="InterPro" id="IPR036097">
    <property type="entry name" value="HisK_dim/P_sf"/>
</dbReference>
<proteinExistence type="inferred from homology"/>
<keyword evidence="10" id="KW-0547">Nucleotide-binding</keyword>
<dbReference type="InterPro" id="IPR005467">
    <property type="entry name" value="His_kinase_dom"/>
</dbReference>
<keyword evidence="17" id="KW-0902">Two-component regulatory system</keyword>
<evidence type="ECO:0000256" key="18">
    <source>
        <dbReference type="ARBA" id="ARBA00023136"/>
    </source>
</evidence>
<dbReference type="InterPro" id="IPR036890">
    <property type="entry name" value="HATPase_C_sf"/>
</dbReference>
<evidence type="ECO:0000256" key="16">
    <source>
        <dbReference type="ARBA" id="ARBA00023008"/>
    </source>
</evidence>